<dbReference type="AlphaFoldDB" id="A0A6J4SGK1"/>
<dbReference type="EMBL" id="CADCVW010000047">
    <property type="protein sequence ID" value="CAA9497927.1"/>
    <property type="molecule type" value="Genomic_DNA"/>
</dbReference>
<organism evidence="1">
    <name type="scientific">uncultured Sphingomonadaceae bacterium</name>
    <dbReference type="NCBI Taxonomy" id="169976"/>
    <lineage>
        <taxon>Bacteria</taxon>
        <taxon>Pseudomonadati</taxon>
        <taxon>Pseudomonadota</taxon>
        <taxon>Alphaproteobacteria</taxon>
        <taxon>Sphingomonadales</taxon>
        <taxon>Sphingomonadaceae</taxon>
        <taxon>environmental samples</taxon>
    </lineage>
</organism>
<reference evidence="1" key="1">
    <citation type="submission" date="2020-02" db="EMBL/GenBank/DDBJ databases">
        <authorList>
            <person name="Meier V. D."/>
        </authorList>
    </citation>
    <scope>NUCLEOTIDE SEQUENCE</scope>
    <source>
        <strain evidence="1">AVDCRST_MAG39</strain>
    </source>
</reference>
<proteinExistence type="predicted"/>
<evidence type="ECO:0000313" key="1">
    <source>
        <dbReference type="EMBL" id="CAA9497927.1"/>
    </source>
</evidence>
<protein>
    <submittedName>
        <fullName evidence="1">Uncharacterized protein</fullName>
    </submittedName>
</protein>
<sequence>MAAEPPNFAYLVGSDRVGELVHDKHRQHAHAGVTDIYRLRVTTPNEYKRVQLTPGYLRQSYRHDFQRFSCLLNLVTDADANPKVLAIAAKLLRDFRGRVINPPQEVARSGRDAMAKLLAGVPGLRVPVTLRADLRRPATMRAFLEASGRA</sequence>
<name>A0A6J4SGK1_9SPHN</name>
<accession>A0A6J4SGK1</accession>
<gene>
    <name evidence="1" type="ORF">AVDCRST_MAG39-1228</name>
</gene>